<evidence type="ECO:0000256" key="4">
    <source>
        <dbReference type="ARBA" id="ARBA00023014"/>
    </source>
</evidence>
<keyword evidence="5 8" id="KW-0456">Lyase</keyword>
<dbReference type="EC" id="4.2.1.9" evidence="8"/>
<evidence type="ECO:0000256" key="1">
    <source>
        <dbReference type="ARBA" id="ARBA00006486"/>
    </source>
</evidence>
<evidence type="ECO:0000256" key="3">
    <source>
        <dbReference type="ARBA" id="ARBA00023004"/>
    </source>
</evidence>
<keyword evidence="9" id="KW-1185">Reference proteome</keyword>
<dbReference type="NCBIfam" id="NF009560">
    <property type="entry name" value="PRK13017.1"/>
    <property type="match status" value="1"/>
</dbReference>
<dbReference type="Pfam" id="PF24877">
    <property type="entry name" value="ILV_EDD_C"/>
    <property type="match status" value="1"/>
</dbReference>
<comment type="similarity">
    <text evidence="1">Belongs to the IlvD/Edd family.</text>
</comment>
<name>A0ABV5ZEL9_9GAMM</name>
<keyword evidence="3" id="KW-0408">Iron</keyword>
<dbReference type="InterPro" id="IPR052352">
    <property type="entry name" value="Sugar_Degrad_Dehydratases"/>
</dbReference>
<dbReference type="GO" id="GO:0004160">
    <property type="term" value="F:dihydroxy-acid dehydratase activity"/>
    <property type="evidence" value="ECO:0007669"/>
    <property type="project" value="UniProtKB-EC"/>
</dbReference>
<accession>A0ABV5ZEL9</accession>
<evidence type="ECO:0000259" key="7">
    <source>
        <dbReference type="Pfam" id="PF24877"/>
    </source>
</evidence>
<evidence type="ECO:0000256" key="2">
    <source>
        <dbReference type="ARBA" id="ARBA00022723"/>
    </source>
</evidence>
<dbReference type="RefSeq" id="WP_027312649.1">
    <property type="nucleotide sequence ID" value="NZ_JBHLZN010000006.1"/>
</dbReference>
<protein>
    <submittedName>
        <fullName evidence="8">L-arabinonate dehydratase</fullName>
        <ecNumber evidence="8">4.2.1.9</ecNumber>
    </submittedName>
</protein>
<dbReference type="InterPro" id="IPR020558">
    <property type="entry name" value="DiOHA_6PGluconate_deHydtase_CS"/>
</dbReference>
<feature type="domain" description="Dihydroxy-acid/6-phosphogluconate dehydratase N-terminal" evidence="6">
    <location>
        <begin position="41"/>
        <end position="352"/>
    </location>
</feature>
<organism evidence="8 9">
    <name type="scientific">Balneatrix alpica</name>
    <dbReference type="NCBI Taxonomy" id="75684"/>
    <lineage>
        <taxon>Bacteria</taxon>
        <taxon>Pseudomonadati</taxon>
        <taxon>Pseudomonadota</taxon>
        <taxon>Gammaproteobacteria</taxon>
        <taxon>Oceanospirillales</taxon>
        <taxon>Balneatrichaceae</taxon>
        <taxon>Balneatrix</taxon>
    </lineage>
</organism>
<dbReference type="NCBIfam" id="NF004784">
    <property type="entry name" value="PRK06131.1"/>
    <property type="match status" value="1"/>
</dbReference>
<sequence>MAKTLEQLRSQRWFADDSMRAFAHRQRTQQTGYRRDEFMGRPVIAIINTWSDISTCHVHLRERAQRVREGIIRAGGFPLELPALSLGEVMVKPTTMLYRNLLAMETEELLRSHPIDGAVLMGGCDKTTPALLMGAFSMNIPAIYVPAGATLSGWFQGEKIGTGTHTRKYWDEKRAGNLSEEAWLKLESSMTRSHGTCNTMGTASTMTLIAEAMGMSLPGAATIPAADSAHPRMCALAGERIVQMVWEDLTPREIVTRESLENAIITYMALGGSTNAAIHLVALAGRLGLELPLEWLDQWSQKIPVIANLMPAGQYLMEDLYYAGGSQGLLNRLTDFLHLQARNVNGATLGENIQGSPIYNDDVIRPLDRPISTQGTLAVLRGNLCPDGAVIKPAAATPELLVHRGRALVFENHAQMSAQIDDPALAVDANTVLVLKNAGPQGAPGMPEWGGLPIPKKLLAQGIRDLVRISDARMSGTHFGTCVLHVAPESYAGGPLALVQTGDWIELDVPKRRLHLDISEEELAARRAAWQPPAKVFARGYVVLYGQHVTQANLGCDFDFLQGTDPVPEPEIF</sequence>
<evidence type="ECO:0000313" key="9">
    <source>
        <dbReference type="Proteomes" id="UP001589628"/>
    </source>
</evidence>
<evidence type="ECO:0000259" key="6">
    <source>
        <dbReference type="Pfam" id="PF00920"/>
    </source>
</evidence>
<dbReference type="InterPro" id="IPR042096">
    <property type="entry name" value="Dihydro-acid_dehy_C"/>
</dbReference>
<dbReference type="Gene3D" id="3.50.30.80">
    <property type="entry name" value="IlvD/EDD C-terminal domain-like"/>
    <property type="match status" value="1"/>
</dbReference>
<keyword evidence="2" id="KW-0479">Metal-binding</keyword>
<dbReference type="SUPFAM" id="SSF52016">
    <property type="entry name" value="LeuD/IlvD-like"/>
    <property type="match status" value="1"/>
</dbReference>
<dbReference type="NCBIfam" id="NF009559">
    <property type="entry name" value="PRK13016.1"/>
    <property type="match status" value="1"/>
</dbReference>
<evidence type="ECO:0000256" key="5">
    <source>
        <dbReference type="ARBA" id="ARBA00023239"/>
    </source>
</evidence>
<dbReference type="SUPFAM" id="SSF143975">
    <property type="entry name" value="IlvD/EDD N-terminal domain-like"/>
    <property type="match status" value="1"/>
</dbReference>
<gene>
    <name evidence="8" type="primary">araD</name>
    <name evidence="8" type="ORF">ACFFLH_15025</name>
</gene>
<dbReference type="InterPro" id="IPR037237">
    <property type="entry name" value="IlvD/EDD_N"/>
</dbReference>
<comment type="caution">
    <text evidence="8">The sequence shown here is derived from an EMBL/GenBank/DDBJ whole genome shotgun (WGS) entry which is preliminary data.</text>
</comment>
<dbReference type="InterPro" id="IPR056740">
    <property type="entry name" value="ILV_EDD_C"/>
</dbReference>
<keyword evidence="4" id="KW-0411">Iron-sulfur</keyword>
<dbReference type="Pfam" id="PF00920">
    <property type="entry name" value="ILVD_EDD_N"/>
    <property type="match status" value="1"/>
</dbReference>
<proteinExistence type="inferred from homology"/>
<evidence type="ECO:0000313" key="8">
    <source>
        <dbReference type="EMBL" id="MFB9887727.1"/>
    </source>
</evidence>
<dbReference type="EMBL" id="JBHLZN010000006">
    <property type="protein sequence ID" value="MFB9887727.1"/>
    <property type="molecule type" value="Genomic_DNA"/>
</dbReference>
<dbReference type="Proteomes" id="UP001589628">
    <property type="component" value="Unassembled WGS sequence"/>
</dbReference>
<dbReference type="PANTHER" id="PTHR43183:SF2">
    <property type="entry name" value="DIHYDROXY-ACID DEHYDRATASE"/>
    <property type="match status" value="1"/>
</dbReference>
<dbReference type="InterPro" id="IPR000581">
    <property type="entry name" value="ILV_EDD_N"/>
</dbReference>
<feature type="domain" description="Dihydroxy-acid/6-phosphogluconate dehydratase C-terminal" evidence="7">
    <location>
        <begin position="362"/>
        <end position="556"/>
    </location>
</feature>
<dbReference type="PANTHER" id="PTHR43183">
    <property type="entry name" value="HYPOTHETICAL DIHYDROXYACID DEHYDRATASE (EUROFUNG)-RELATED"/>
    <property type="match status" value="1"/>
</dbReference>
<dbReference type="PROSITE" id="PS00886">
    <property type="entry name" value="ILVD_EDD_1"/>
    <property type="match status" value="1"/>
</dbReference>
<reference evidence="8 9" key="1">
    <citation type="submission" date="2024-09" db="EMBL/GenBank/DDBJ databases">
        <authorList>
            <person name="Sun Q."/>
            <person name="Mori K."/>
        </authorList>
    </citation>
    <scope>NUCLEOTIDE SEQUENCE [LARGE SCALE GENOMIC DNA]</scope>
    <source>
        <strain evidence="8 9">ATCC 51285</strain>
    </source>
</reference>